<protein>
    <submittedName>
        <fullName evidence="1">Uncharacterized protein</fullName>
    </submittedName>
</protein>
<accession>A0A9D1CJI7</accession>
<evidence type="ECO:0000313" key="1">
    <source>
        <dbReference type="EMBL" id="HIQ64236.1"/>
    </source>
</evidence>
<dbReference type="Proteomes" id="UP000886725">
    <property type="component" value="Unassembled WGS sequence"/>
</dbReference>
<reference evidence="1" key="1">
    <citation type="submission" date="2020-10" db="EMBL/GenBank/DDBJ databases">
        <authorList>
            <person name="Gilroy R."/>
        </authorList>
    </citation>
    <scope>NUCLEOTIDE SEQUENCE</scope>
    <source>
        <strain evidence="1">CHK165-10780</strain>
    </source>
</reference>
<dbReference type="AlphaFoldDB" id="A0A9D1CJI7"/>
<gene>
    <name evidence="1" type="ORF">IAC85_00695</name>
</gene>
<sequence length="178" mass="19651">MKISSRFKVTFFCCLVTGLFLVLIGSSYSLVTDIQTGAIDAELVNASLKLTGSTNVEISNNQVVSDLDGMREKQYTFELVNQEKHDVSYTLYLQNNEDVFQNCTTPCSFLEDTVIRYSLRHDDTILPTLNLDSSRIIDSGVIKAGETIPYSLTLWVSAEDDGTMFYGTITATGIVMGG</sequence>
<name>A0A9D1CJI7_9FIRM</name>
<evidence type="ECO:0000313" key="2">
    <source>
        <dbReference type="Proteomes" id="UP000886725"/>
    </source>
</evidence>
<comment type="caution">
    <text evidence="1">The sequence shown here is derived from an EMBL/GenBank/DDBJ whole genome shotgun (WGS) entry which is preliminary data.</text>
</comment>
<reference evidence="1" key="2">
    <citation type="journal article" date="2021" name="PeerJ">
        <title>Extensive microbial diversity within the chicken gut microbiome revealed by metagenomics and culture.</title>
        <authorList>
            <person name="Gilroy R."/>
            <person name="Ravi A."/>
            <person name="Getino M."/>
            <person name="Pursley I."/>
            <person name="Horton D.L."/>
            <person name="Alikhan N.F."/>
            <person name="Baker D."/>
            <person name="Gharbi K."/>
            <person name="Hall N."/>
            <person name="Watson M."/>
            <person name="Adriaenssens E.M."/>
            <person name="Foster-Nyarko E."/>
            <person name="Jarju S."/>
            <person name="Secka A."/>
            <person name="Antonio M."/>
            <person name="Oren A."/>
            <person name="Chaudhuri R.R."/>
            <person name="La Ragione R."/>
            <person name="Hildebrand F."/>
            <person name="Pallen M.J."/>
        </authorList>
    </citation>
    <scope>NUCLEOTIDE SEQUENCE</scope>
    <source>
        <strain evidence="1">CHK165-10780</strain>
    </source>
</reference>
<proteinExistence type="predicted"/>
<organism evidence="1 2">
    <name type="scientific">Candidatus Faecenecus gallistercoris</name>
    <dbReference type="NCBI Taxonomy" id="2840793"/>
    <lineage>
        <taxon>Bacteria</taxon>
        <taxon>Bacillati</taxon>
        <taxon>Bacillota</taxon>
        <taxon>Bacillota incertae sedis</taxon>
        <taxon>Candidatus Faecenecus</taxon>
    </lineage>
</organism>
<dbReference type="EMBL" id="DVFU01000017">
    <property type="protein sequence ID" value="HIQ64236.1"/>
    <property type="molecule type" value="Genomic_DNA"/>
</dbReference>